<feature type="compositionally biased region" description="Low complexity" evidence="10">
    <location>
        <begin position="823"/>
        <end position="835"/>
    </location>
</feature>
<keyword evidence="12" id="KW-0648">Protein biosynthesis</keyword>
<dbReference type="Pfam" id="PF00679">
    <property type="entry name" value="EFG_C"/>
    <property type="match status" value="1"/>
</dbReference>
<dbReference type="PANTHER" id="PTHR42908:SF3">
    <property type="entry name" value="ELONGATION FACTOR-LIKE GTPASE 1"/>
    <property type="match status" value="1"/>
</dbReference>
<evidence type="ECO:0000256" key="4">
    <source>
        <dbReference type="ARBA" id="ARBA00022741"/>
    </source>
</evidence>
<dbReference type="Gene3D" id="3.30.70.870">
    <property type="entry name" value="Elongation Factor G (Translational Gtpase), domain 3"/>
    <property type="match status" value="1"/>
</dbReference>
<dbReference type="PRINTS" id="PR00315">
    <property type="entry name" value="ELONGATNFCT"/>
</dbReference>
<dbReference type="EMBL" id="LHPF02000029">
    <property type="protein sequence ID" value="PSC69100.1"/>
    <property type="molecule type" value="Genomic_DNA"/>
</dbReference>
<evidence type="ECO:0000256" key="5">
    <source>
        <dbReference type="ARBA" id="ARBA00022801"/>
    </source>
</evidence>
<evidence type="ECO:0000256" key="9">
    <source>
        <dbReference type="ARBA" id="ARBA00081809"/>
    </source>
</evidence>
<evidence type="ECO:0000256" key="10">
    <source>
        <dbReference type="SAM" id="MobiDB-lite"/>
    </source>
</evidence>
<dbReference type="SUPFAM" id="SSF52540">
    <property type="entry name" value="P-loop containing nucleoside triphosphate hydrolases"/>
    <property type="match status" value="1"/>
</dbReference>
<comment type="subcellular location">
    <subcellularLocation>
        <location evidence="1">Cytoplasm</location>
    </subcellularLocation>
</comment>
<sequence length="1563" mass="165186">MNVEIGLIAELQQTTDRIRNVCVLAHVDHGKTTLSDHLIASNGLIHPKLAGEVRYMDSKDDEQARGITMKSSSISLLYVPGAATLAEGPSSVSRADRLEQGYLVNLIDSPGHVDFCSEVSTAARLSDGAFVVVDAVEGVCIQTHAVLRQAWEEKVKLCLVINKVDRLILELCLTPAEAYERLKAIIAHANMIVSSFHSEQYISEADAVLAYEEAKADGAAQRHAGEAEEDEAVEKEEEAAFSPERGNVAFGSAHDGWAFRIGQFAEMYAAKMGCKAAALERALWGNYAYQPKTKRIVRLKGEAARGKPLFVQLALEPIWKAYTACEHGADHTAILGRVVQGLGLANVPPRALQHSDARAALRTVLRAWLPLSEAVLSMAAEHLPSPVAAAPERYARLLPPRQAHLKVQEGLSAELLASLDATEGAVRRCAADADAPLVIYISKMVAVPAAALPRLPGEPGPADPNAERFLAFGRVFSGVVRQGQTVQVLPATYNPADPSSERQEARLEALYLMMGRGLERLQAVPAGNILALAGLDLAILKSATVASMPLCRPLAPMLFQSAPIVRVAVEPARPGDMPALVEGLRLLHRADPMVQVAVQETGEHVLCAAGEVHLETCIKDLKERFARVELIVSPPLVAFRETVFCREEAPPETGARATFVVEATTANGACTLRVAALPLPAPMATALDQNADLLRLGFTAAKGSEQQAVQAQQQQQAAAAAAGAEVGSGMGVHGSDSLAAFGERLRQMATAAEGQEQGALLPLLQRAWMFGPKRVGPNLLMAAPGGGGGGASNGGADGGPVPLFLLPPERVARLAKQHGGHSARNAVAAAAPAARQQHEEAAGEEAGAGGEEGSVAAQQRTLAVPLGFPEAGMKLGLASGDHSAASHASSAVSGLSDQLASGLTLSTFTGEHPAAAANGAASDGSVEGAAAGAAAAAAAAADAALGRSLEYVRYSVESGVAAGFQMASAAGPLCDEPFWGVAIQVEARLNVAGGGESGAGRAAASSLQLAEDVYGPFSGQVTSAMRQAVRRAVLEGDPRLVEAMFLCEVTTSSEGLSAVYAVLGRRRSRILREEMREGSDLFTVHAYLPAEASFGFADELRRRSSGAATASLLLSHWERLQVDPFFVPLTEEEREEFGEEGQGVGAANLAKRLIDAVRRRKGLPVEEKVVESATKQRTRARKLQTQGESNWPQAQPGLVQANMAPPNLQITLGHPHERAGDIMASGKKATLLVANPSKRGCVAWLAWRNPPDGFNSAQQFLQACQAELHSVPWQVNEGIDPVAFSELVLGLVPREPPSQSVAAVCCIDREHFSRVRKDSRRVTRAYHSSLQQAIFLLTQALSGHRNVGEGVQTLTLHAMSQPLTLSGEHSGEGSRDDHALERAKVLFPALLNDLAVATGVARADALLAAAYLAGIKMKPPHIVPRTAAGGGKAGGRSREGGGKRRRGGQRFPGEPQFAANSSSESSSEEEEEGEVVEEEGEAPAAHAGARANRALLAAAAERRLAQQQQLQRQPPQQPQQQQPPPPPQQQQPQQQQQHPQQPQQPQQEGGGASDGRDDVIDLC</sequence>
<dbReference type="PROSITE" id="PS51722">
    <property type="entry name" value="G_TR_2"/>
    <property type="match status" value="1"/>
</dbReference>
<dbReference type="InterPro" id="IPR004161">
    <property type="entry name" value="EFTu-like_2"/>
</dbReference>
<comment type="caution">
    <text evidence="12">The sequence shown here is derived from an EMBL/GenBank/DDBJ whole genome shotgun (WGS) entry which is preliminary data.</text>
</comment>
<dbReference type="GO" id="GO:0005525">
    <property type="term" value="F:GTP binding"/>
    <property type="evidence" value="ECO:0007669"/>
    <property type="project" value="UniProtKB-KW"/>
</dbReference>
<dbReference type="FunFam" id="3.40.50.300:FF:000746">
    <property type="entry name" value="Ribosome assembly protein 1"/>
    <property type="match status" value="1"/>
</dbReference>
<evidence type="ECO:0000313" key="12">
    <source>
        <dbReference type="EMBL" id="PSC69100.1"/>
    </source>
</evidence>
<keyword evidence="4" id="KW-0547">Nucleotide-binding</keyword>
<dbReference type="InterPro" id="IPR014721">
    <property type="entry name" value="Ribsml_uS5_D2-typ_fold_subgr"/>
</dbReference>
<dbReference type="Gene3D" id="3.40.50.300">
    <property type="entry name" value="P-loop containing nucleotide triphosphate hydrolases"/>
    <property type="match status" value="1"/>
</dbReference>
<keyword evidence="2" id="KW-0963">Cytoplasm</keyword>
<evidence type="ECO:0000259" key="11">
    <source>
        <dbReference type="PROSITE" id="PS51722"/>
    </source>
</evidence>
<dbReference type="CDD" id="cd16268">
    <property type="entry name" value="EF2_II"/>
    <property type="match status" value="1"/>
</dbReference>
<dbReference type="FunFam" id="3.30.70.240:FF:000006">
    <property type="entry name" value="Elongation factor like GTPase 1"/>
    <property type="match status" value="1"/>
</dbReference>
<evidence type="ECO:0000313" key="13">
    <source>
        <dbReference type="Proteomes" id="UP000239649"/>
    </source>
</evidence>
<feature type="compositionally biased region" description="Polar residues" evidence="10">
    <location>
        <begin position="1183"/>
        <end position="1193"/>
    </location>
</feature>
<feature type="domain" description="Tr-type G" evidence="11">
    <location>
        <begin position="16"/>
        <end position="387"/>
    </location>
</feature>
<keyword evidence="3" id="KW-0690">Ribosome biogenesis</keyword>
<keyword evidence="13" id="KW-1185">Reference proteome</keyword>
<dbReference type="InterPro" id="IPR020568">
    <property type="entry name" value="Ribosomal_Su5_D2-typ_SF"/>
</dbReference>
<dbReference type="CDD" id="cd04096">
    <property type="entry name" value="eEF2_snRNP_like_C"/>
    <property type="match status" value="1"/>
</dbReference>
<evidence type="ECO:0000256" key="1">
    <source>
        <dbReference type="ARBA" id="ARBA00004496"/>
    </source>
</evidence>
<dbReference type="GO" id="GO:0042256">
    <property type="term" value="P:cytosolic ribosome assembly"/>
    <property type="evidence" value="ECO:0007669"/>
    <property type="project" value="UniProtKB-ARBA"/>
</dbReference>
<dbReference type="SUPFAM" id="SSF50447">
    <property type="entry name" value="Translation proteins"/>
    <property type="match status" value="1"/>
</dbReference>
<evidence type="ECO:0000256" key="7">
    <source>
        <dbReference type="ARBA" id="ARBA00048548"/>
    </source>
</evidence>
<dbReference type="SUPFAM" id="SSF54211">
    <property type="entry name" value="Ribosomal protein S5 domain 2-like"/>
    <property type="match status" value="2"/>
</dbReference>
<dbReference type="Proteomes" id="UP000239649">
    <property type="component" value="Unassembled WGS sequence"/>
</dbReference>
<protein>
    <recommendedName>
        <fullName evidence="8">Ribosome assembly protein 1</fullName>
    </recommendedName>
    <alternativeName>
        <fullName evidence="9">Elongation factor-like 1</fullName>
    </alternativeName>
</protein>
<evidence type="ECO:0000256" key="2">
    <source>
        <dbReference type="ARBA" id="ARBA00022490"/>
    </source>
</evidence>
<dbReference type="Pfam" id="PF03144">
    <property type="entry name" value="GTP_EFTU_D2"/>
    <property type="match status" value="1"/>
</dbReference>
<dbReference type="STRING" id="554055.A0A2P6V4T2"/>
<dbReference type="InterPro" id="IPR005225">
    <property type="entry name" value="Small_GTP-bd"/>
</dbReference>
<dbReference type="Gene3D" id="3.30.70.240">
    <property type="match status" value="1"/>
</dbReference>
<dbReference type="PANTHER" id="PTHR42908">
    <property type="entry name" value="TRANSLATION ELONGATION FACTOR-RELATED"/>
    <property type="match status" value="1"/>
</dbReference>
<dbReference type="GO" id="GO:1990904">
    <property type="term" value="C:ribonucleoprotein complex"/>
    <property type="evidence" value="ECO:0007669"/>
    <property type="project" value="TreeGrafter"/>
</dbReference>
<feature type="region of interest" description="Disordered" evidence="10">
    <location>
        <begin position="1421"/>
        <end position="1563"/>
    </location>
</feature>
<dbReference type="GO" id="GO:0005829">
    <property type="term" value="C:cytosol"/>
    <property type="evidence" value="ECO:0007669"/>
    <property type="project" value="TreeGrafter"/>
</dbReference>
<feature type="compositionally biased region" description="Low complexity" evidence="10">
    <location>
        <begin position="1482"/>
        <end position="1514"/>
    </location>
</feature>
<dbReference type="NCBIfam" id="TIGR00231">
    <property type="entry name" value="small_GTP"/>
    <property type="match status" value="1"/>
</dbReference>
<dbReference type="FunFam" id="3.30.70.870:FF:000002">
    <property type="entry name" value="Translation elongation factor 2"/>
    <property type="match status" value="1"/>
</dbReference>
<dbReference type="InterPro" id="IPR041095">
    <property type="entry name" value="EFG_II"/>
</dbReference>
<evidence type="ECO:0000256" key="6">
    <source>
        <dbReference type="ARBA" id="ARBA00023134"/>
    </source>
</evidence>
<dbReference type="OrthoDB" id="364892at2759"/>
<dbReference type="GO" id="GO:0003924">
    <property type="term" value="F:GTPase activity"/>
    <property type="evidence" value="ECO:0007669"/>
    <property type="project" value="InterPro"/>
</dbReference>
<dbReference type="Pfam" id="PF00009">
    <property type="entry name" value="GTP_EFTU"/>
    <property type="match status" value="1"/>
</dbReference>
<dbReference type="SUPFAM" id="SSF54980">
    <property type="entry name" value="EF-G C-terminal domain-like"/>
    <property type="match status" value="2"/>
</dbReference>
<keyword evidence="5" id="KW-0378">Hydrolase</keyword>
<feature type="compositionally biased region" description="Low complexity" evidence="10">
    <location>
        <begin position="1530"/>
        <end position="1547"/>
    </location>
</feature>
<dbReference type="GO" id="GO:0003746">
    <property type="term" value="F:translation elongation factor activity"/>
    <property type="evidence" value="ECO:0007669"/>
    <property type="project" value="UniProtKB-KW"/>
</dbReference>
<feature type="compositionally biased region" description="Basic and acidic residues" evidence="10">
    <location>
        <begin position="1554"/>
        <end position="1563"/>
    </location>
</feature>
<dbReference type="CDD" id="cd16261">
    <property type="entry name" value="EF2_snRNP_III"/>
    <property type="match status" value="1"/>
</dbReference>
<dbReference type="CDD" id="cd01885">
    <property type="entry name" value="EF2"/>
    <property type="match status" value="1"/>
</dbReference>
<dbReference type="InterPro" id="IPR000795">
    <property type="entry name" value="T_Tr_GTP-bd_dom"/>
</dbReference>
<name>A0A2P6V4T2_9CHLO</name>
<proteinExistence type="predicted"/>
<feature type="compositionally biased region" description="Acidic residues" evidence="10">
    <location>
        <begin position="1466"/>
        <end position="1481"/>
    </location>
</feature>
<dbReference type="Pfam" id="PF14492">
    <property type="entry name" value="EFG_III"/>
    <property type="match status" value="1"/>
</dbReference>
<dbReference type="SMART" id="SM00838">
    <property type="entry name" value="EFG_C"/>
    <property type="match status" value="1"/>
</dbReference>
<evidence type="ECO:0000256" key="3">
    <source>
        <dbReference type="ARBA" id="ARBA00022517"/>
    </source>
</evidence>
<organism evidence="12 13">
    <name type="scientific">Micractinium conductrix</name>
    <dbReference type="NCBI Taxonomy" id="554055"/>
    <lineage>
        <taxon>Eukaryota</taxon>
        <taxon>Viridiplantae</taxon>
        <taxon>Chlorophyta</taxon>
        <taxon>core chlorophytes</taxon>
        <taxon>Trebouxiophyceae</taxon>
        <taxon>Chlorellales</taxon>
        <taxon>Chlorellaceae</taxon>
        <taxon>Chlorella clade</taxon>
        <taxon>Micractinium</taxon>
    </lineage>
</organism>
<keyword evidence="12" id="KW-0251">Elongation factor</keyword>
<gene>
    <name evidence="12" type="ORF">C2E20_7337</name>
</gene>
<dbReference type="Gene3D" id="2.40.30.10">
    <property type="entry name" value="Translation factors"/>
    <property type="match status" value="1"/>
</dbReference>
<comment type="catalytic activity">
    <reaction evidence="7">
        <text>GTP + H2O = GDP + phosphate + H(+)</text>
        <dbReference type="Rhea" id="RHEA:19669"/>
        <dbReference type="ChEBI" id="CHEBI:15377"/>
        <dbReference type="ChEBI" id="CHEBI:15378"/>
        <dbReference type="ChEBI" id="CHEBI:37565"/>
        <dbReference type="ChEBI" id="CHEBI:43474"/>
        <dbReference type="ChEBI" id="CHEBI:58189"/>
    </reaction>
</comment>
<dbReference type="InterPro" id="IPR000640">
    <property type="entry name" value="EFG_V-like"/>
</dbReference>
<feature type="compositionally biased region" description="Pro residues" evidence="10">
    <location>
        <begin position="1515"/>
        <end position="1529"/>
    </location>
</feature>
<evidence type="ECO:0000256" key="8">
    <source>
        <dbReference type="ARBA" id="ARBA00068031"/>
    </source>
</evidence>
<dbReference type="InterPro" id="IPR035647">
    <property type="entry name" value="EFG_III/V"/>
</dbReference>
<dbReference type="GO" id="GO:0043022">
    <property type="term" value="F:ribosome binding"/>
    <property type="evidence" value="ECO:0007669"/>
    <property type="project" value="TreeGrafter"/>
</dbReference>
<dbReference type="InterPro" id="IPR027417">
    <property type="entry name" value="P-loop_NTPase"/>
</dbReference>
<accession>A0A2P6V4T2</accession>
<dbReference type="Gene3D" id="3.30.230.10">
    <property type="match status" value="1"/>
</dbReference>
<keyword evidence="6" id="KW-0342">GTP-binding</keyword>
<reference evidence="12 13" key="1">
    <citation type="journal article" date="2018" name="Plant J.">
        <title>Genome sequences of Chlorella sorokiniana UTEX 1602 and Micractinium conductrix SAG 241.80: implications to maltose excretion by a green alga.</title>
        <authorList>
            <person name="Arriola M.B."/>
            <person name="Velmurugan N."/>
            <person name="Zhang Y."/>
            <person name="Plunkett M.H."/>
            <person name="Hondzo H."/>
            <person name="Barney B.M."/>
        </authorList>
    </citation>
    <scope>NUCLEOTIDE SEQUENCE [LARGE SCALE GENOMIC DNA]</scope>
    <source>
        <strain evidence="12 13">SAG 241.80</strain>
    </source>
</reference>
<dbReference type="InterPro" id="IPR009000">
    <property type="entry name" value="Transl_B-barrel_sf"/>
</dbReference>
<feature type="region of interest" description="Disordered" evidence="10">
    <location>
        <begin position="1173"/>
        <end position="1193"/>
    </location>
</feature>
<feature type="region of interest" description="Disordered" evidence="10">
    <location>
        <begin position="815"/>
        <end position="856"/>
    </location>
</feature>